<dbReference type="PANTHER" id="PTHR34094:SF1">
    <property type="entry name" value="PROTEIN FAM185A"/>
    <property type="match status" value="1"/>
</dbReference>
<feature type="domain" description="DUF4097" evidence="1">
    <location>
        <begin position="108"/>
        <end position="198"/>
    </location>
</feature>
<dbReference type="EMBL" id="CAIX01000128">
    <property type="protein sequence ID" value="CCI46481.1"/>
    <property type="molecule type" value="Genomic_DNA"/>
</dbReference>
<sequence>MNRYRCWNTLRRQVRPELIRKRWYSKYLAHEIPFERLAHQCVFAFDIKMSQKANLIIHPTLEDTARKFQIRPLDYSSDQDDTTDIIYYAETQESDSLIQKVDISCPATTRSHEINVHLPPNIDLIVSILSGQVEILNKVEGNISIAVGHGDVSVHKIRGDNVQMKTNHGSIKIANVVEGVDVQLGASQIICKRLLAENCDVRLLKGRHASEFGAIYGTATRIHSLSKGLLSIGNVHGYMRVLGEAMDALDIVSVNGALEVEDTGGNCCATVHFDSCSPGAKSSIMVGGDIQVSLNPNTPIDVEIHGARIETPNCEFIEHTTEQLDDDYAILTGRLTALSQPKNCSVTSGKINVDTRRDLALQTSFFANREENQKSDEINRHSDLSALSNPSDFKLLLHSPCGIVRLQQFDWMKRISNRVNSKL</sequence>
<dbReference type="InParanoid" id="A0A024GIG5"/>
<dbReference type="PANTHER" id="PTHR34094">
    <property type="match status" value="1"/>
</dbReference>
<accession>A0A024GIG5</accession>
<protein>
    <recommendedName>
        <fullName evidence="1">DUF4097 domain-containing protein</fullName>
    </recommendedName>
</protein>
<dbReference type="OrthoDB" id="78128at2759"/>
<dbReference type="Pfam" id="PF13349">
    <property type="entry name" value="DUF4097"/>
    <property type="match status" value="1"/>
</dbReference>
<organism evidence="2 3">
    <name type="scientific">Albugo candida</name>
    <dbReference type="NCBI Taxonomy" id="65357"/>
    <lineage>
        <taxon>Eukaryota</taxon>
        <taxon>Sar</taxon>
        <taxon>Stramenopiles</taxon>
        <taxon>Oomycota</taxon>
        <taxon>Peronosporomycetes</taxon>
        <taxon>Albuginales</taxon>
        <taxon>Albuginaceae</taxon>
        <taxon>Albugo</taxon>
    </lineage>
</organism>
<keyword evidence="3" id="KW-1185">Reference proteome</keyword>
<comment type="caution">
    <text evidence="2">The sequence shown here is derived from an EMBL/GenBank/DDBJ whole genome shotgun (WGS) entry which is preliminary data.</text>
</comment>
<dbReference type="Proteomes" id="UP000053237">
    <property type="component" value="Unassembled WGS sequence"/>
</dbReference>
<evidence type="ECO:0000313" key="3">
    <source>
        <dbReference type="Proteomes" id="UP000053237"/>
    </source>
</evidence>
<reference evidence="2 3" key="1">
    <citation type="submission" date="2012-05" db="EMBL/GenBank/DDBJ databases">
        <title>Recombination and specialization in a pathogen metapopulation.</title>
        <authorList>
            <person name="Gardiner A."/>
            <person name="Kemen E."/>
            <person name="Schultz-Larsen T."/>
            <person name="MacLean D."/>
            <person name="Van Oosterhout C."/>
            <person name="Jones J.D.G."/>
        </authorList>
    </citation>
    <scope>NUCLEOTIDE SEQUENCE [LARGE SCALE GENOMIC DNA]</scope>
    <source>
        <strain evidence="2 3">Ac Nc2</strain>
    </source>
</reference>
<dbReference type="InterPro" id="IPR025164">
    <property type="entry name" value="Toastrack_DUF4097"/>
</dbReference>
<dbReference type="AlphaFoldDB" id="A0A024GIG5"/>
<proteinExistence type="predicted"/>
<evidence type="ECO:0000259" key="1">
    <source>
        <dbReference type="Pfam" id="PF13349"/>
    </source>
</evidence>
<evidence type="ECO:0000313" key="2">
    <source>
        <dbReference type="EMBL" id="CCI46481.1"/>
    </source>
</evidence>
<gene>
    <name evidence="2" type="ORF">BN9_074100</name>
</gene>
<name>A0A024GIG5_9STRA</name>